<reference evidence="2 3" key="1">
    <citation type="journal article" date="2015" name="Int J Genomics">
        <title>Comparative Genomics Revealed Genetic Diversity and Species/Strain-Level Differences in Carbohydrate Metabolism of Three Probiotic Bifidobacterial Species.</title>
        <authorList>
            <person name="Odamaki T."/>
            <person name="Horigome A."/>
            <person name="Sugahara H."/>
            <person name="Hashikura N."/>
            <person name="Minami J."/>
            <person name="Xiao J.Z."/>
            <person name="Abe F."/>
        </authorList>
    </citation>
    <scope>NUCLEOTIDE SEQUENCE [LARGE SCALE GENOMIC DNA]</scope>
    <source>
        <strain evidence="2 3">MCC 1114</strain>
    </source>
</reference>
<dbReference type="AlphaFoldDB" id="A0A0L7D405"/>
<name>A0A0L7D405_BIFBR</name>
<feature type="region of interest" description="Disordered" evidence="1">
    <location>
        <begin position="211"/>
        <end position="230"/>
    </location>
</feature>
<evidence type="ECO:0000256" key="1">
    <source>
        <dbReference type="SAM" id="MobiDB-lite"/>
    </source>
</evidence>
<protein>
    <recommendedName>
        <fullName evidence="4">SWIM-type domain-containing protein</fullName>
    </recommendedName>
</protein>
<evidence type="ECO:0008006" key="4">
    <source>
        <dbReference type="Google" id="ProtNLM"/>
    </source>
</evidence>
<evidence type="ECO:0000313" key="3">
    <source>
        <dbReference type="Proteomes" id="UP000036802"/>
    </source>
</evidence>
<sequence length="230" mass="25876">MIERMVMWHPGRDNGEKPFAVPVTKVNEFSLLFQFDGPESEIQERVAAQTRLLRQGRGLYERGGLRNWHEMGNTCHADVVDGDNLVASVAVRMQERTITGIGCTCAQGEAPRCVHACAVCFRLFYRNRYSSKLNGKIVIPCEVSEMVDRCGARRLGAWVYGEDAARETALGLEHLIGLAEEYRYQRWLDGTHFGEILGNCIPSVEEEIDMDTDHWPDPKAPDLTADLPHG</sequence>
<accession>A0A0L7D405</accession>
<evidence type="ECO:0000313" key="2">
    <source>
        <dbReference type="EMBL" id="KOA66700.1"/>
    </source>
</evidence>
<proteinExistence type="predicted"/>
<dbReference type="PATRIC" id="fig|1365964.3.peg.176"/>
<gene>
    <name evidence="2" type="ORF">BBM1114_00845</name>
</gene>
<feature type="compositionally biased region" description="Basic and acidic residues" evidence="1">
    <location>
        <begin position="211"/>
        <end position="220"/>
    </location>
</feature>
<dbReference type="Proteomes" id="UP000036802">
    <property type="component" value="Unassembled WGS sequence"/>
</dbReference>
<organism evidence="2 3">
    <name type="scientific">Bifidobacterium breve MCC 1114</name>
    <dbReference type="NCBI Taxonomy" id="1365964"/>
    <lineage>
        <taxon>Bacteria</taxon>
        <taxon>Bacillati</taxon>
        <taxon>Actinomycetota</taxon>
        <taxon>Actinomycetes</taxon>
        <taxon>Bifidobacteriales</taxon>
        <taxon>Bifidobacteriaceae</taxon>
        <taxon>Bifidobacterium</taxon>
    </lineage>
</organism>
<dbReference type="EMBL" id="AVQC01000003">
    <property type="protein sequence ID" value="KOA66700.1"/>
    <property type="molecule type" value="Genomic_DNA"/>
</dbReference>
<comment type="caution">
    <text evidence="2">The sequence shown here is derived from an EMBL/GenBank/DDBJ whole genome shotgun (WGS) entry which is preliminary data.</text>
</comment>